<evidence type="ECO:0000259" key="4">
    <source>
        <dbReference type="Pfam" id="PF08212"/>
    </source>
</evidence>
<dbReference type="InterPro" id="IPR012674">
    <property type="entry name" value="Calycin"/>
</dbReference>
<dbReference type="Gene3D" id="2.40.128.20">
    <property type="match status" value="1"/>
</dbReference>
<dbReference type="HOGENOM" id="CLU_068449_2_1_1"/>
<dbReference type="KEGG" id="tut:107370088"/>
<dbReference type="EnsemblMetazoa" id="tetur37g00940.1">
    <property type="protein sequence ID" value="tetur37g00940.1"/>
    <property type="gene ID" value="tetur37g00940"/>
</dbReference>
<name>T1L463_TETUR</name>
<reference evidence="6" key="1">
    <citation type="submission" date="2011-08" db="EMBL/GenBank/DDBJ databases">
        <authorList>
            <person name="Rombauts S."/>
        </authorList>
    </citation>
    <scope>NUCLEOTIDE SEQUENCE</scope>
    <source>
        <strain evidence="6">London</strain>
    </source>
</reference>
<organism evidence="5 6">
    <name type="scientific">Tetranychus urticae</name>
    <name type="common">Two-spotted spider mite</name>
    <dbReference type="NCBI Taxonomy" id="32264"/>
    <lineage>
        <taxon>Eukaryota</taxon>
        <taxon>Metazoa</taxon>
        <taxon>Ecdysozoa</taxon>
        <taxon>Arthropoda</taxon>
        <taxon>Chelicerata</taxon>
        <taxon>Arachnida</taxon>
        <taxon>Acari</taxon>
        <taxon>Acariformes</taxon>
        <taxon>Trombidiformes</taxon>
        <taxon>Prostigmata</taxon>
        <taxon>Eleutherengona</taxon>
        <taxon>Raphignathae</taxon>
        <taxon>Tetranychoidea</taxon>
        <taxon>Tetranychidae</taxon>
        <taxon>Tetranychus</taxon>
    </lineage>
</organism>
<accession>T1L463</accession>
<dbReference type="Pfam" id="PF08212">
    <property type="entry name" value="Lipocalin_2"/>
    <property type="match status" value="1"/>
</dbReference>
<dbReference type="GO" id="GO:0005737">
    <property type="term" value="C:cytoplasm"/>
    <property type="evidence" value="ECO:0007669"/>
    <property type="project" value="TreeGrafter"/>
</dbReference>
<dbReference type="EMBL" id="CAEY01001063">
    <property type="status" value="NOT_ANNOTATED_CDS"/>
    <property type="molecule type" value="Genomic_DNA"/>
</dbReference>
<reference evidence="5" key="2">
    <citation type="submission" date="2015-06" db="UniProtKB">
        <authorList>
            <consortium name="EnsemblMetazoa"/>
        </authorList>
    </citation>
    <scope>IDENTIFICATION</scope>
</reference>
<dbReference type="STRING" id="32264.T1L463"/>
<dbReference type="PIRSF" id="PIRSF036893">
    <property type="entry name" value="Lipocalin_ApoD"/>
    <property type="match status" value="1"/>
</dbReference>
<dbReference type="InterPro" id="IPR000566">
    <property type="entry name" value="Lipocln_cytosolic_FA-bd_dom"/>
</dbReference>
<dbReference type="InterPro" id="IPR022271">
    <property type="entry name" value="Lipocalin_ApoD"/>
</dbReference>
<gene>
    <name evidence="5" type="primary">107370088</name>
</gene>
<feature type="chain" id="PRO_5013434925" description="Lipocalin/cytosolic fatty-acid binding domain-containing protein" evidence="2">
    <location>
        <begin position="20"/>
        <end position="213"/>
    </location>
</feature>
<evidence type="ECO:0000256" key="3">
    <source>
        <dbReference type="PIRSR" id="PIRSR036893-51"/>
    </source>
</evidence>
<dbReference type="SUPFAM" id="SSF50814">
    <property type="entry name" value="Lipocalins"/>
    <property type="match status" value="1"/>
</dbReference>
<evidence type="ECO:0000256" key="2">
    <source>
        <dbReference type="PIRNR" id="PIRNR036893"/>
    </source>
</evidence>
<feature type="domain" description="Lipocalin/cytosolic fatty-acid binding" evidence="4">
    <location>
        <begin position="39"/>
        <end position="173"/>
    </location>
</feature>
<feature type="binding site" evidence="3">
    <location>
        <position position="116"/>
    </location>
    <ligand>
        <name>substrate</name>
    </ligand>
</feature>
<dbReference type="AlphaFoldDB" id="T1L463"/>
<evidence type="ECO:0000313" key="5">
    <source>
        <dbReference type="EnsemblMetazoa" id="tetur37g00940.1"/>
    </source>
</evidence>
<dbReference type="OMA" id="VHADQIW"/>
<dbReference type="GO" id="GO:0000302">
    <property type="term" value="P:response to reactive oxygen species"/>
    <property type="evidence" value="ECO:0007669"/>
    <property type="project" value="TreeGrafter"/>
</dbReference>
<dbReference type="PANTHER" id="PTHR10612:SF34">
    <property type="entry name" value="APOLIPOPROTEIN D"/>
    <property type="match status" value="1"/>
</dbReference>
<keyword evidence="2" id="KW-0732">Signal</keyword>
<dbReference type="PANTHER" id="PTHR10612">
    <property type="entry name" value="APOLIPOPROTEIN D"/>
    <property type="match status" value="1"/>
</dbReference>
<sequence>MKFVLITAILCYLQTSSLAQRFVSGPCPVIDPPENFQKQKFFGHWIETEKTPSMFDLMMRCMTVEYSDDKDGSIDVAVKGVSLGGIPVSISGDGLIQDINRAGFYNVRYGLGMPMQGTQVTVVDTDYNEYALIYSCTNSLLSGLFHSEYIWLLSRDGSLSNPTRQNIYEKLDNLKINRSGLQLSDRTGCPSNVTREGDADLAAVQTTQLPIVQ</sequence>
<keyword evidence="6" id="KW-1185">Reference proteome</keyword>
<dbReference type="eggNOG" id="KOG4824">
    <property type="taxonomic scope" value="Eukaryota"/>
</dbReference>
<dbReference type="GO" id="GO:0006629">
    <property type="term" value="P:lipid metabolic process"/>
    <property type="evidence" value="ECO:0007669"/>
    <property type="project" value="TreeGrafter"/>
</dbReference>
<feature type="signal peptide" evidence="2">
    <location>
        <begin position="1"/>
        <end position="19"/>
    </location>
</feature>
<dbReference type="Proteomes" id="UP000015104">
    <property type="component" value="Unassembled WGS sequence"/>
</dbReference>
<dbReference type="OrthoDB" id="10048091at2759"/>
<proteinExistence type="inferred from homology"/>
<comment type="similarity">
    <text evidence="1 2">Belongs to the calycin superfamily. Lipocalin family.</text>
</comment>
<evidence type="ECO:0000256" key="1">
    <source>
        <dbReference type="ARBA" id="ARBA00006889"/>
    </source>
</evidence>
<protein>
    <recommendedName>
        <fullName evidence="4">Lipocalin/cytosolic fatty-acid binding domain-containing protein</fullName>
    </recommendedName>
</protein>
<evidence type="ECO:0000313" key="6">
    <source>
        <dbReference type="Proteomes" id="UP000015104"/>
    </source>
</evidence>